<keyword evidence="2 4" id="KW-0808">Transferase</keyword>
<dbReference type="GO" id="GO:0004315">
    <property type="term" value="F:3-oxoacyl-[acyl-carrier-protein] synthase activity"/>
    <property type="evidence" value="ECO:0007669"/>
    <property type="project" value="InterPro"/>
</dbReference>
<protein>
    <recommendedName>
        <fullName evidence="5">Ketosynthase family 3 (KS3) domain-containing protein</fullName>
    </recommendedName>
</protein>
<dbReference type="RefSeq" id="WP_067009739.1">
    <property type="nucleotide sequence ID" value="NZ_BNDU01000008.1"/>
</dbReference>
<dbReference type="SUPFAM" id="SSF53901">
    <property type="entry name" value="Thiolase-like"/>
    <property type="match status" value="1"/>
</dbReference>
<comment type="caution">
    <text evidence="6">The sequence shown here is derived from an EMBL/GenBank/DDBJ whole genome shotgun (WGS) entry which is preliminary data.</text>
</comment>
<dbReference type="Proteomes" id="UP000054241">
    <property type="component" value="Unassembled WGS sequence"/>
</dbReference>
<dbReference type="STRING" id="67285.AQI88_39080"/>
<keyword evidence="7" id="KW-1185">Reference proteome</keyword>
<dbReference type="InterPro" id="IPR014030">
    <property type="entry name" value="Ketoacyl_synth_N"/>
</dbReference>
<evidence type="ECO:0000259" key="5">
    <source>
        <dbReference type="PROSITE" id="PS52004"/>
    </source>
</evidence>
<evidence type="ECO:0000256" key="1">
    <source>
        <dbReference type="ARBA" id="ARBA00008467"/>
    </source>
</evidence>
<proteinExistence type="inferred from homology"/>
<accession>A0A124HB47</accession>
<dbReference type="PANTHER" id="PTHR11712">
    <property type="entry name" value="POLYKETIDE SYNTHASE-RELATED"/>
    <property type="match status" value="1"/>
</dbReference>
<dbReference type="AlphaFoldDB" id="A0A124HB47"/>
<feature type="domain" description="Ketosynthase family 3 (KS3)" evidence="5">
    <location>
        <begin position="3"/>
        <end position="386"/>
    </location>
</feature>
<evidence type="ECO:0000313" key="6">
    <source>
        <dbReference type="EMBL" id="KUM90156.1"/>
    </source>
</evidence>
<organism evidence="6 7">
    <name type="scientific">Streptomyces cellostaticus</name>
    <dbReference type="NCBI Taxonomy" id="67285"/>
    <lineage>
        <taxon>Bacteria</taxon>
        <taxon>Bacillati</taxon>
        <taxon>Actinomycetota</taxon>
        <taxon>Actinomycetes</taxon>
        <taxon>Kitasatosporales</taxon>
        <taxon>Streptomycetaceae</taxon>
        <taxon>Streptomyces</taxon>
    </lineage>
</organism>
<keyword evidence="3" id="KW-0012">Acyltransferase</keyword>
<dbReference type="Pfam" id="PF02801">
    <property type="entry name" value="Ketoacyl-synt_C"/>
    <property type="match status" value="1"/>
</dbReference>
<evidence type="ECO:0000313" key="7">
    <source>
        <dbReference type="Proteomes" id="UP000054241"/>
    </source>
</evidence>
<evidence type="ECO:0000256" key="2">
    <source>
        <dbReference type="ARBA" id="ARBA00022679"/>
    </source>
</evidence>
<dbReference type="GO" id="GO:0006633">
    <property type="term" value="P:fatty acid biosynthetic process"/>
    <property type="evidence" value="ECO:0007669"/>
    <property type="project" value="InterPro"/>
</dbReference>
<dbReference type="PROSITE" id="PS52004">
    <property type="entry name" value="KS3_2"/>
    <property type="match status" value="1"/>
</dbReference>
<dbReference type="InterPro" id="IPR018201">
    <property type="entry name" value="Ketoacyl_synth_AS"/>
</dbReference>
<comment type="similarity">
    <text evidence="1 4">Belongs to the thiolase-like superfamily. Beta-ketoacyl-ACP synthases family.</text>
</comment>
<dbReference type="Gene3D" id="3.40.47.10">
    <property type="match status" value="2"/>
</dbReference>
<sequence>MPIPPADILGIGAVSGYGWSMDDLWSGLLSGSTSAEAHVGLGGRFPDPCWLARIPEGGDPEAGTTRYARAVTAAADEAIADALGRGWRPGERVALLYATTGGDRERWRQRYLEPEPDNPRRRFVEQVWTTPAARVIERYQFHGPSLVINAACTSGLHALAIGQRLLATGDATDVVVVSGDVGFDGEEIRAFASLKALVYDAPPSEVCRPLRGGTRGFVVGEGVAALVLAPARQPGTEGRIRLLGSALGNDAYHPVSIEPSFEYLIRTMDTALGHAEVTREDVDFYVAHGTGTAQCDEADTAVVEHLGKQSVAYCFKAMLGHTMGTAPLLETVITARAYSEGLLPATAAEAEAHPQLARGPMTHPGGVTAQLGLGFGGNITTAVYGDVD</sequence>
<evidence type="ECO:0000256" key="3">
    <source>
        <dbReference type="ARBA" id="ARBA00023315"/>
    </source>
</evidence>
<reference evidence="6 7" key="1">
    <citation type="submission" date="2015-10" db="EMBL/GenBank/DDBJ databases">
        <title>Draft genome sequence of Streptomyces cellostaticus DSM 40189, type strain for the species Streptomyces cellostaticus.</title>
        <authorList>
            <person name="Ruckert C."/>
            <person name="Winkler A."/>
            <person name="Kalinowski J."/>
            <person name="Kampfer P."/>
            <person name="Glaeser S."/>
        </authorList>
    </citation>
    <scope>NUCLEOTIDE SEQUENCE [LARGE SCALE GENOMIC DNA]</scope>
    <source>
        <strain evidence="6 7">DSM 40189</strain>
    </source>
</reference>
<dbReference type="PANTHER" id="PTHR11712:SF347">
    <property type="entry name" value="BETA KETOACYL-ACYL CARRIER PROTEIN SYNTHASE"/>
    <property type="match status" value="1"/>
</dbReference>
<dbReference type="InterPro" id="IPR014031">
    <property type="entry name" value="Ketoacyl_synth_C"/>
</dbReference>
<name>A0A124HB47_9ACTN</name>
<dbReference type="Pfam" id="PF00109">
    <property type="entry name" value="ketoacyl-synt"/>
    <property type="match status" value="1"/>
</dbReference>
<dbReference type="InterPro" id="IPR016039">
    <property type="entry name" value="Thiolase-like"/>
</dbReference>
<dbReference type="InterPro" id="IPR020841">
    <property type="entry name" value="PKS_Beta-ketoAc_synthase_dom"/>
</dbReference>
<dbReference type="OrthoDB" id="9808669at2"/>
<dbReference type="EMBL" id="LMWL01000088">
    <property type="protein sequence ID" value="KUM90156.1"/>
    <property type="molecule type" value="Genomic_DNA"/>
</dbReference>
<dbReference type="InterPro" id="IPR000794">
    <property type="entry name" value="Beta-ketoacyl_synthase"/>
</dbReference>
<evidence type="ECO:0000256" key="4">
    <source>
        <dbReference type="RuleBase" id="RU003694"/>
    </source>
</evidence>
<gene>
    <name evidence="6" type="ORF">AQI88_39080</name>
</gene>
<dbReference type="PROSITE" id="PS00606">
    <property type="entry name" value="KS3_1"/>
    <property type="match status" value="1"/>
</dbReference>